<keyword evidence="2" id="KW-0067">ATP-binding</keyword>
<comment type="caution">
    <text evidence="4">The sequence shown here is derived from an EMBL/GenBank/DDBJ whole genome shotgun (WGS) entry which is preliminary data.</text>
</comment>
<dbReference type="CDD" id="cd18809">
    <property type="entry name" value="SF1_C_RecD"/>
    <property type="match status" value="1"/>
</dbReference>
<organism evidence="4 5">
    <name type="scientific">Thiomicrorhabdus marina</name>
    <dbReference type="NCBI Taxonomy" id="2818442"/>
    <lineage>
        <taxon>Bacteria</taxon>
        <taxon>Pseudomonadati</taxon>
        <taxon>Pseudomonadota</taxon>
        <taxon>Gammaproteobacteria</taxon>
        <taxon>Thiotrichales</taxon>
        <taxon>Piscirickettsiaceae</taxon>
        <taxon>Thiomicrorhabdus</taxon>
    </lineage>
</organism>
<dbReference type="InterPro" id="IPR003593">
    <property type="entry name" value="AAA+_ATPase"/>
</dbReference>
<dbReference type="InterPro" id="IPR029493">
    <property type="entry name" value="RecD2-like_HHH"/>
</dbReference>
<dbReference type="Gene3D" id="2.30.30.940">
    <property type="match status" value="1"/>
</dbReference>
<reference evidence="4 5" key="1">
    <citation type="submission" date="2021-03" db="EMBL/GenBank/DDBJ databases">
        <title>Thiomicrorhabdus sp.nov.,novel sulfur-oxidizing bacteria isolated from coastal sediment.</title>
        <authorList>
            <person name="Liu X."/>
        </authorList>
    </citation>
    <scope>NUCLEOTIDE SEQUENCE [LARGE SCALE GENOMIC DNA]</scope>
    <source>
        <strain evidence="4 5">6S2-11</strain>
    </source>
</reference>
<evidence type="ECO:0000256" key="2">
    <source>
        <dbReference type="ARBA" id="ARBA00022840"/>
    </source>
</evidence>
<dbReference type="Pfam" id="PF13604">
    <property type="entry name" value="AAA_30"/>
    <property type="match status" value="1"/>
</dbReference>
<dbReference type="EMBL" id="JAGETV010000010">
    <property type="protein sequence ID" value="MBO1927369.1"/>
    <property type="molecule type" value="Genomic_DNA"/>
</dbReference>
<keyword evidence="1" id="KW-0547">Nucleotide-binding</keyword>
<evidence type="ECO:0000313" key="4">
    <source>
        <dbReference type="EMBL" id="MBO1927369.1"/>
    </source>
</evidence>
<dbReference type="InterPro" id="IPR027417">
    <property type="entry name" value="P-loop_NTPase"/>
</dbReference>
<dbReference type="PANTHER" id="PTHR43788">
    <property type="entry name" value="DNA2/NAM7 HELICASE FAMILY MEMBER"/>
    <property type="match status" value="1"/>
</dbReference>
<accession>A0ABS3Q5W4</accession>
<dbReference type="Gene3D" id="1.10.10.2220">
    <property type="match status" value="1"/>
</dbReference>
<protein>
    <submittedName>
        <fullName evidence="4">AAA family ATPase</fullName>
    </submittedName>
</protein>
<proteinExistence type="predicted"/>
<name>A0ABS3Q5W4_9GAMM</name>
<sequence>MNLVRITAIYQSNAKHVNFSAILVDDQGNCIDARTVVYVRTTPSHISLEPALGQVWQVEGACIESEQSHGSYVMKAKTYTEPKLTAVLPSSNEAFVRFLTDDKDFKGIGESKARELWNTFGSQIFEICEKQDIAVLTNHLTKKSLESLLRGYEKYSNLKYTQWMTEKEIPLAIQKRLIKLHKTDSVEQIKQNPYHLVTMGLNFKQADAIAQKHFGYQKDSENRLSAAIEDSLRKHSEKGHTIAKASDLKPRLETLLGAYGGLVEKAFTVGANKLSFIKQDERYHLTSTYIMEQVVAKRFKLLASQVDDWSNEHQNALQLMLSELPYALTSEQIEAISTSMKNHISCITGGAGTGKTTVIRTALRAMNETGFTIIPVALAGRAAKRMHESIGFITTTIARLLREKPVEQGKKLLVIDEAGMVDIATMYRLVKHIHPDCRILMVGDSYQLPPIGSGVVLNDTIKSNAVAVSELTIVQRQSSESGVPDYANAIKNGELPNQLNSGCISFHHSPDDFIAKQCVELMIQSSLDAMILAPTKQMVSEINLLAQDLKNPNGIPMELSLFEQKYRTEFRLGDPVIFTKNNYQAGVQNGSLGKLVSIENWGAVELEDGSVLELDNDLFDSLSLAYAITLHKAQGSQFEHVIVALKGSRIVDRSWLYTAVTRVESKLDIVGSELTFNHAVQRQSASNIRQTYLAELIAQSS</sequence>
<feature type="domain" description="AAA+ ATPase" evidence="3">
    <location>
        <begin position="341"/>
        <end position="479"/>
    </location>
</feature>
<dbReference type="RefSeq" id="WP_208149317.1">
    <property type="nucleotide sequence ID" value="NZ_JAGETV010000010.1"/>
</dbReference>
<dbReference type="CDD" id="cd17933">
    <property type="entry name" value="DEXSc_RecD-like"/>
    <property type="match status" value="1"/>
</dbReference>
<dbReference type="SUPFAM" id="SSF52540">
    <property type="entry name" value="P-loop containing nucleoside triphosphate hydrolases"/>
    <property type="match status" value="2"/>
</dbReference>
<keyword evidence="5" id="KW-1185">Reference proteome</keyword>
<dbReference type="InterPro" id="IPR050534">
    <property type="entry name" value="Coronavir_polyprotein_1ab"/>
</dbReference>
<dbReference type="Proteomes" id="UP000664835">
    <property type="component" value="Unassembled WGS sequence"/>
</dbReference>
<gene>
    <name evidence="4" type="ORF">J3998_07230</name>
</gene>
<dbReference type="PANTHER" id="PTHR43788:SF6">
    <property type="entry name" value="DNA HELICASE B"/>
    <property type="match status" value="1"/>
</dbReference>
<dbReference type="Gene3D" id="3.40.50.300">
    <property type="entry name" value="P-loop containing nucleotide triphosphate hydrolases"/>
    <property type="match status" value="2"/>
</dbReference>
<dbReference type="Pfam" id="PF14490">
    <property type="entry name" value="HHH_RecD2"/>
    <property type="match status" value="1"/>
</dbReference>
<dbReference type="Pfam" id="PF13538">
    <property type="entry name" value="UvrD_C_2"/>
    <property type="match status" value="1"/>
</dbReference>
<evidence type="ECO:0000313" key="5">
    <source>
        <dbReference type="Proteomes" id="UP000664835"/>
    </source>
</evidence>
<dbReference type="SMART" id="SM00382">
    <property type="entry name" value="AAA"/>
    <property type="match status" value="1"/>
</dbReference>
<evidence type="ECO:0000259" key="3">
    <source>
        <dbReference type="SMART" id="SM00382"/>
    </source>
</evidence>
<evidence type="ECO:0000256" key="1">
    <source>
        <dbReference type="ARBA" id="ARBA00022741"/>
    </source>
</evidence>
<dbReference type="InterPro" id="IPR027785">
    <property type="entry name" value="UvrD-like_helicase_C"/>
</dbReference>